<feature type="compositionally biased region" description="Polar residues" evidence="12">
    <location>
        <begin position="234"/>
        <end position="246"/>
    </location>
</feature>
<dbReference type="Proteomes" id="UP001153737">
    <property type="component" value="Chromosome 3"/>
</dbReference>
<feature type="region of interest" description="Disordered" evidence="12">
    <location>
        <begin position="425"/>
        <end position="473"/>
    </location>
</feature>
<keyword evidence="2" id="KW-0678">Repressor</keyword>
<dbReference type="GO" id="GO:0006357">
    <property type="term" value="P:regulation of transcription by RNA polymerase II"/>
    <property type="evidence" value="ECO:0007669"/>
    <property type="project" value="TreeGrafter"/>
</dbReference>
<dbReference type="PANTHER" id="PTHR46541">
    <property type="entry name" value="ZINC FINGER PROTEIN AEBP2"/>
    <property type="match status" value="1"/>
</dbReference>
<evidence type="ECO:0000256" key="3">
    <source>
        <dbReference type="ARBA" id="ARBA00022723"/>
    </source>
</evidence>
<evidence type="ECO:0000256" key="11">
    <source>
        <dbReference type="ARBA" id="ARBA00037930"/>
    </source>
</evidence>
<evidence type="ECO:0000256" key="1">
    <source>
        <dbReference type="ARBA" id="ARBA00004123"/>
    </source>
</evidence>
<organism evidence="14 15">
    <name type="scientific">Phaedon cochleariae</name>
    <name type="common">Mustard beetle</name>
    <dbReference type="NCBI Taxonomy" id="80249"/>
    <lineage>
        <taxon>Eukaryota</taxon>
        <taxon>Metazoa</taxon>
        <taxon>Ecdysozoa</taxon>
        <taxon>Arthropoda</taxon>
        <taxon>Hexapoda</taxon>
        <taxon>Insecta</taxon>
        <taxon>Pterygota</taxon>
        <taxon>Neoptera</taxon>
        <taxon>Endopterygota</taxon>
        <taxon>Coleoptera</taxon>
        <taxon>Polyphaga</taxon>
        <taxon>Cucujiformia</taxon>
        <taxon>Chrysomeloidea</taxon>
        <taxon>Chrysomelidae</taxon>
        <taxon>Chrysomelinae</taxon>
        <taxon>Chrysomelini</taxon>
        <taxon>Phaedon</taxon>
    </lineage>
</organism>
<feature type="compositionally biased region" description="Basic residues" evidence="12">
    <location>
        <begin position="758"/>
        <end position="771"/>
    </location>
</feature>
<sequence length="771" mass="85573">MADGLCSGEPFADVMEKTAEHDIDNALVCEKIDSVDGGACENVKNFYMASESAKLFDKLYVKSGHEGFLCEEDCRKKRCVDRYDSSESSDSGVAALSCTDCSASSTSSSDITEPGSPFSTASTHSEDSGSAKMPPTPPQVAHHPPWPWTAEGPPPAKKAAFLPEQTIRLPTQKENTSSPPHYVRIVPSTNNNRAKKIEANKLQQGKITEYFKSQVRLNGIRKDLFQYNKKPASSKATVDQQTQYSVKSRKEMRKPPSVRKGVQSKLKKSPVPRKILPAPSNMPEKISINDQLNNIAKYSPTVTLTALSFPSNYTYLHAKTPKPPDASPIFVPQFTAIPNDKMPLLTAINNFNCVKLNATVVPIVKVNALPSRLNGSANLTNLNAPNIIPNVALSVETAVPTVLTAKPRLNKSNILPESFPLTTFSTPKVKSSSSPAVCRVEESSRTEEPHRKEDVSRKDDSSPTPTDSDSGISNKECLEVSISDIVVLDEQKSPILSKPKTIRFPAKQVDKDEGKSPQQSADGLCRWADCDCRFDTSGALLEHLQVKHVISQTTQEHYVCLWLGCKVHGRTSCSRSWLERHVLAHAGTKPFRCIVEGCGQRFNSQLMLERHVNSHFNSDGSPNTTVKKSPESGSCKLFKRNGKRIRFRRQPWSARMFDFIDPGIMEGLQHNLLMSTQKRTLGKISDTGDTVHLRSEVLARRVENDGSIKYLLRWHPADVAPDEWVLEKEYKPTRIVSIPHLDPSSKDALRPSLFPSQPRRKHHRKPISKQT</sequence>
<keyword evidence="6" id="KW-0862">Zinc</keyword>
<evidence type="ECO:0000256" key="6">
    <source>
        <dbReference type="ARBA" id="ARBA00022833"/>
    </source>
</evidence>
<proteinExistence type="inferred from homology"/>
<feature type="compositionally biased region" description="Polar residues" evidence="12">
    <location>
        <begin position="425"/>
        <end position="435"/>
    </location>
</feature>
<comment type="similarity">
    <text evidence="11">Belongs to the AEBP2/jing C2H2-type zinc-finger family.</text>
</comment>
<evidence type="ECO:0000256" key="9">
    <source>
        <dbReference type="ARBA" id="ARBA00023163"/>
    </source>
</evidence>
<comment type="subcellular location">
    <subcellularLocation>
        <location evidence="1">Nucleus</location>
    </subcellularLocation>
</comment>
<dbReference type="InterPro" id="IPR059034">
    <property type="entry name" value="SH3_AEBP2_C"/>
</dbReference>
<dbReference type="GO" id="GO:0008270">
    <property type="term" value="F:zinc ion binding"/>
    <property type="evidence" value="ECO:0007669"/>
    <property type="project" value="UniProtKB-KW"/>
</dbReference>
<keyword evidence="10" id="KW-0539">Nucleus</keyword>
<dbReference type="EMBL" id="OU896709">
    <property type="protein sequence ID" value="CAH1160111.1"/>
    <property type="molecule type" value="Genomic_DNA"/>
</dbReference>
<feature type="region of interest" description="Disordered" evidence="12">
    <location>
        <begin position="231"/>
        <end position="282"/>
    </location>
</feature>
<feature type="compositionally biased region" description="Pro residues" evidence="12">
    <location>
        <begin position="134"/>
        <end position="156"/>
    </location>
</feature>
<dbReference type="SMART" id="SM00355">
    <property type="entry name" value="ZnF_C2H2"/>
    <property type="match status" value="3"/>
</dbReference>
<dbReference type="Gene3D" id="3.30.160.60">
    <property type="entry name" value="Classic Zinc Finger"/>
    <property type="match status" value="2"/>
</dbReference>
<keyword evidence="8" id="KW-0805">Transcription regulation</keyword>
<feature type="domain" description="C2H2-type" evidence="13">
    <location>
        <begin position="525"/>
        <end position="548"/>
    </location>
</feature>
<reference evidence="14" key="1">
    <citation type="submission" date="2022-01" db="EMBL/GenBank/DDBJ databases">
        <authorList>
            <person name="King R."/>
        </authorList>
    </citation>
    <scope>NUCLEOTIDE SEQUENCE</scope>
</reference>
<dbReference type="InterPro" id="IPR036236">
    <property type="entry name" value="Znf_C2H2_sf"/>
</dbReference>
<evidence type="ECO:0000256" key="4">
    <source>
        <dbReference type="ARBA" id="ARBA00022737"/>
    </source>
</evidence>
<evidence type="ECO:0000313" key="15">
    <source>
        <dbReference type="Proteomes" id="UP001153737"/>
    </source>
</evidence>
<keyword evidence="7" id="KW-0156">Chromatin regulator</keyword>
<keyword evidence="4" id="KW-0677">Repeat</keyword>
<evidence type="ECO:0000256" key="2">
    <source>
        <dbReference type="ARBA" id="ARBA00022491"/>
    </source>
</evidence>
<reference evidence="14" key="2">
    <citation type="submission" date="2022-10" db="EMBL/GenBank/DDBJ databases">
        <authorList>
            <consortium name="ENA_rothamsted_submissions"/>
            <consortium name="culmorum"/>
            <person name="King R."/>
        </authorList>
    </citation>
    <scope>NUCLEOTIDE SEQUENCE</scope>
</reference>
<keyword evidence="9" id="KW-0804">Transcription</keyword>
<dbReference type="AlphaFoldDB" id="A0A9P0DTB3"/>
<dbReference type="PROSITE" id="PS00028">
    <property type="entry name" value="ZINC_FINGER_C2H2_1"/>
    <property type="match status" value="2"/>
</dbReference>
<feature type="region of interest" description="Disordered" evidence="12">
    <location>
        <begin position="741"/>
        <end position="771"/>
    </location>
</feature>
<dbReference type="OrthoDB" id="5855206at2759"/>
<evidence type="ECO:0000313" key="14">
    <source>
        <dbReference type="EMBL" id="CAH1160111.1"/>
    </source>
</evidence>
<keyword evidence="3" id="KW-0479">Metal-binding</keyword>
<accession>A0A9P0DTB3</accession>
<dbReference type="Pfam" id="PF26014">
    <property type="entry name" value="SH3_AEBP2_C"/>
    <property type="match status" value="1"/>
</dbReference>
<dbReference type="SUPFAM" id="SSF57667">
    <property type="entry name" value="beta-beta-alpha zinc fingers"/>
    <property type="match status" value="1"/>
</dbReference>
<evidence type="ECO:0000256" key="10">
    <source>
        <dbReference type="ARBA" id="ARBA00023242"/>
    </source>
</evidence>
<dbReference type="GO" id="GO:0035098">
    <property type="term" value="C:ESC/E(Z) complex"/>
    <property type="evidence" value="ECO:0007669"/>
    <property type="project" value="TreeGrafter"/>
</dbReference>
<evidence type="ECO:0000256" key="12">
    <source>
        <dbReference type="SAM" id="MobiDB-lite"/>
    </source>
</evidence>
<feature type="region of interest" description="Disordered" evidence="12">
    <location>
        <begin position="105"/>
        <end position="157"/>
    </location>
</feature>
<feature type="compositionally biased region" description="Basic and acidic residues" evidence="12">
    <location>
        <begin position="439"/>
        <end position="461"/>
    </location>
</feature>
<evidence type="ECO:0000259" key="13">
    <source>
        <dbReference type="PROSITE" id="PS00028"/>
    </source>
</evidence>
<evidence type="ECO:0000256" key="7">
    <source>
        <dbReference type="ARBA" id="ARBA00022853"/>
    </source>
</evidence>
<dbReference type="GO" id="GO:0006325">
    <property type="term" value="P:chromatin organization"/>
    <property type="evidence" value="ECO:0007669"/>
    <property type="project" value="UniProtKB-KW"/>
</dbReference>
<dbReference type="InterPro" id="IPR013087">
    <property type="entry name" value="Znf_C2H2_type"/>
</dbReference>
<dbReference type="PANTHER" id="PTHR46541:SF1">
    <property type="entry name" value="ZINC FINGER PROTEIN AEBP2"/>
    <property type="match status" value="1"/>
</dbReference>
<name>A0A9P0DTB3_PHACE</name>
<keyword evidence="5" id="KW-0863">Zinc-finger</keyword>
<evidence type="ECO:0000256" key="5">
    <source>
        <dbReference type="ARBA" id="ARBA00022771"/>
    </source>
</evidence>
<dbReference type="InterPro" id="IPR052130">
    <property type="entry name" value="AEBP2/jing_C2H2-ZnF"/>
</dbReference>
<keyword evidence="15" id="KW-1185">Reference proteome</keyword>
<feature type="domain" description="C2H2-type" evidence="13">
    <location>
        <begin position="593"/>
        <end position="615"/>
    </location>
</feature>
<protein>
    <recommendedName>
        <fullName evidence="13">C2H2-type domain-containing protein</fullName>
    </recommendedName>
</protein>
<gene>
    <name evidence="14" type="ORF">PHAECO_LOCUS7676</name>
</gene>
<evidence type="ECO:0000256" key="8">
    <source>
        <dbReference type="ARBA" id="ARBA00023015"/>
    </source>
</evidence>